<name>A0A660KTQ5_9ROSI</name>
<dbReference type="AlphaFoldDB" id="A0A660KTQ5"/>
<proteinExistence type="predicted"/>
<dbReference type="Proteomes" id="UP000327013">
    <property type="component" value="Chromosome 4"/>
</dbReference>
<keyword evidence="2" id="KW-1185">Reference proteome</keyword>
<reference evidence="1 2" key="1">
    <citation type="submission" date="2019-06" db="EMBL/GenBank/DDBJ databases">
        <title>A chromosomal-level reference genome of Carpinus fangiana (Coryloideae, Betulaceae).</title>
        <authorList>
            <person name="Yang X."/>
            <person name="Wang Z."/>
            <person name="Zhang L."/>
            <person name="Hao G."/>
            <person name="Liu J."/>
            <person name="Yang Y."/>
        </authorList>
    </citation>
    <scope>NUCLEOTIDE SEQUENCE [LARGE SCALE GENOMIC DNA]</scope>
    <source>
        <strain evidence="1">Cfa_2016G</strain>
        <tissue evidence="1">Leaf</tissue>
    </source>
</reference>
<gene>
    <name evidence="1" type="ORF">FH972_011213</name>
</gene>
<sequence>MADNTEIESSKEDPKTPKNLFSLFPKFKLEFPFLKPGPKAEVGVKEEVKREIVVVGNEGEEGMVKKPDVVKFAERKPLAPPPLVVEAEESSAKTSNPVILWQEKVGRCIVVRRLCKGLCSWRVPCIEVDVGKVAREDQEGAF</sequence>
<dbReference type="EMBL" id="CM017324">
    <property type="protein sequence ID" value="KAE8038735.1"/>
    <property type="molecule type" value="Genomic_DNA"/>
</dbReference>
<dbReference type="GO" id="GO:0009507">
    <property type="term" value="C:chloroplast"/>
    <property type="evidence" value="ECO:0007669"/>
    <property type="project" value="TreeGrafter"/>
</dbReference>
<evidence type="ECO:0000313" key="1">
    <source>
        <dbReference type="EMBL" id="KAE8038735.1"/>
    </source>
</evidence>
<protein>
    <submittedName>
        <fullName evidence="1">Uncharacterized protein</fullName>
    </submittedName>
</protein>
<dbReference type="PANTHER" id="PTHR36374:SF1">
    <property type="entry name" value="OS01G0969000 PROTEIN"/>
    <property type="match status" value="1"/>
</dbReference>
<organism evidence="1 2">
    <name type="scientific">Carpinus fangiana</name>
    <dbReference type="NCBI Taxonomy" id="176857"/>
    <lineage>
        <taxon>Eukaryota</taxon>
        <taxon>Viridiplantae</taxon>
        <taxon>Streptophyta</taxon>
        <taxon>Embryophyta</taxon>
        <taxon>Tracheophyta</taxon>
        <taxon>Spermatophyta</taxon>
        <taxon>Magnoliopsida</taxon>
        <taxon>eudicotyledons</taxon>
        <taxon>Gunneridae</taxon>
        <taxon>Pentapetalae</taxon>
        <taxon>rosids</taxon>
        <taxon>fabids</taxon>
        <taxon>Fagales</taxon>
        <taxon>Betulaceae</taxon>
        <taxon>Carpinus</taxon>
    </lineage>
</organism>
<dbReference type="OrthoDB" id="1892038at2759"/>
<dbReference type="PANTHER" id="PTHR36374">
    <property type="entry name" value="OS01G0969000 PROTEIN"/>
    <property type="match status" value="1"/>
</dbReference>
<evidence type="ECO:0000313" key="2">
    <source>
        <dbReference type="Proteomes" id="UP000327013"/>
    </source>
</evidence>
<accession>A0A660KTQ5</accession>